<evidence type="ECO:0000256" key="6">
    <source>
        <dbReference type="ARBA" id="ARBA00022755"/>
    </source>
</evidence>
<organism evidence="10">
    <name type="scientific">hydrothermal vent metagenome</name>
    <dbReference type="NCBI Taxonomy" id="652676"/>
    <lineage>
        <taxon>unclassified sequences</taxon>
        <taxon>metagenomes</taxon>
        <taxon>ecological metagenomes</taxon>
    </lineage>
</organism>
<evidence type="ECO:0000256" key="2">
    <source>
        <dbReference type="ARBA" id="ARBA00010190"/>
    </source>
</evidence>
<dbReference type="PROSITE" id="PS01057">
    <property type="entry name" value="SAICAR_SYNTHETASE_1"/>
    <property type="match status" value="1"/>
</dbReference>
<dbReference type="GO" id="GO:0009236">
    <property type="term" value="P:cobalamin biosynthetic process"/>
    <property type="evidence" value="ECO:0007669"/>
    <property type="project" value="InterPro"/>
</dbReference>
<name>A0A3B1C737_9ZZZZ</name>
<comment type="pathway">
    <text evidence="1">Purine metabolism; IMP biosynthesis via de novo pathway; 5-amino-1-(5-phospho-D-ribosyl)imidazole-4-carboxamide from 5-amino-1-(5-phospho-D-ribosyl)imidazole-4-carboxylate: step 1/2.</text>
</comment>
<dbReference type="InterPro" id="IPR018236">
    <property type="entry name" value="SAICAR_synthetase_CS"/>
</dbReference>
<comment type="similarity">
    <text evidence="2">Belongs to the SAICAR synthetase family.</text>
</comment>
<dbReference type="InterPro" id="IPR001636">
    <property type="entry name" value="SAICAR_synth"/>
</dbReference>
<gene>
    <name evidence="10" type="ORF">MNBD_NITROSPINAE02-732</name>
</gene>
<evidence type="ECO:0000256" key="7">
    <source>
        <dbReference type="ARBA" id="ARBA00022840"/>
    </source>
</evidence>
<dbReference type="InterPro" id="IPR033934">
    <property type="entry name" value="SAICAR_synt_PurC"/>
</dbReference>
<dbReference type="NCBIfam" id="TIGR00081">
    <property type="entry name" value="purC"/>
    <property type="match status" value="1"/>
</dbReference>
<evidence type="ECO:0000256" key="1">
    <source>
        <dbReference type="ARBA" id="ARBA00004672"/>
    </source>
</evidence>
<accession>A0A3B1C737</accession>
<dbReference type="AlphaFoldDB" id="A0A3B1C737"/>
<dbReference type="CDD" id="cd01415">
    <property type="entry name" value="SAICAR_synt_PurC"/>
    <property type="match status" value="1"/>
</dbReference>
<dbReference type="InterPro" id="IPR050089">
    <property type="entry name" value="SAICAR_synthetase"/>
</dbReference>
<keyword evidence="7" id="KW-0067">ATP-binding</keyword>
<evidence type="ECO:0000256" key="3">
    <source>
        <dbReference type="ARBA" id="ARBA00012217"/>
    </source>
</evidence>
<dbReference type="UniPathway" id="UPA00074">
    <property type="reaction ID" value="UER00131"/>
</dbReference>
<sequence length="243" mass="27603">MNDTAAITKDVALHEGKAKIIYSTSDPERLIQFFKDDASAFNGKKKGTIVNKGVINNAISSSIFRMLEKEGIATHFVDSPKEREMLVKKVEIIPVEVVIRNVVAGSLAKRMGIEENTPLKETIIEYYYKDDDLGDPMINQNHIRVFDLATDEEMETINRVSLKINDLLVRFFDSIGIRLVDYKLEFGRSPEGILLADEISPDGCRLWDKSTGEKLDKDRFRRDLGNVEQAYEMILKRVTEAIS</sequence>
<evidence type="ECO:0000256" key="8">
    <source>
        <dbReference type="ARBA" id="ARBA00048475"/>
    </source>
</evidence>
<dbReference type="EMBL" id="UOGE01000091">
    <property type="protein sequence ID" value="VAX23932.1"/>
    <property type="molecule type" value="Genomic_DNA"/>
</dbReference>
<keyword evidence="4 10" id="KW-0436">Ligase</keyword>
<evidence type="ECO:0000256" key="4">
    <source>
        <dbReference type="ARBA" id="ARBA00022598"/>
    </source>
</evidence>
<dbReference type="Pfam" id="PF01259">
    <property type="entry name" value="SAICAR_synt"/>
    <property type="match status" value="1"/>
</dbReference>
<dbReference type="HAMAP" id="MF_00137">
    <property type="entry name" value="SAICAR_synth"/>
    <property type="match status" value="1"/>
</dbReference>
<evidence type="ECO:0000256" key="5">
    <source>
        <dbReference type="ARBA" id="ARBA00022741"/>
    </source>
</evidence>
<dbReference type="EC" id="6.3.2.6" evidence="3"/>
<keyword evidence="5" id="KW-0547">Nucleotide-binding</keyword>
<dbReference type="PROSITE" id="PS01058">
    <property type="entry name" value="SAICAR_SYNTHETASE_2"/>
    <property type="match status" value="1"/>
</dbReference>
<proteinExistence type="inferred from homology"/>
<dbReference type="InterPro" id="IPR028923">
    <property type="entry name" value="SAICAR_synt/ADE2_N"/>
</dbReference>
<dbReference type="FunFam" id="3.30.470.20:FF:000006">
    <property type="entry name" value="Phosphoribosylaminoimidazole-succinocarboxamide synthase"/>
    <property type="match status" value="1"/>
</dbReference>
<dbReference type="PANTHER" id="PTHR43599">
    <property type="entry name" value="MULTIFUNCTIONAL PROTEIN ADE2"/>
    <property type="match status" value="1"/>
</dbReference>
<reference evidence="10" key="1">
    <citation type="submission" date="2018-06" db="EMBL/GenBank/DDBJ databases">
        <authorList>
            <person name="Zhirakovskaya E."/>
        </authorList>
    </citation>
    <scope>NUCLEOTIDE SEQUENCE</scope>
</reference>
<dbReference type="PANTHER" id="PTHR43599:SF3">
    <property type="entry name" value="SI:DKEY-6E2.2"/>
    <property type="match status" value="1"/>
</dbReference>
<evidence type="ECO:0000313" key="10">
    <source>
        <dbReference type="EMBL" id="VAX23932.1"/>
    </source>
</evidence>
<protein>
    <recommendedName>
        <fullName evidence="3">phosphoribosylaminoimidazolesuccinocarboxamide synthase</fullName>
        <ecNumber evidence="3">6.3.2.6</ecNumber>
    </recommendedName>
</protein>
<dbReference type="Gene3D" id="3.30.200.20">
    <property type="entry name" value="Phosphorylase Kinase, domain 1"/>
    <property type="match status" value="1"/>
</dbReference>
<feature type="domain" description="SAICAR synthetase/ADE2 N-terminal" evidence="9">
    <location>
        <begin position="13"/>
        <end position="237"/>
    </location>
</feature>
<dbReference type="Gene3D" id="3.30.470.20">
    <property type="entry name" value="ATP-grasp fold, B domain"/>
    <property type="match status" value="1"/>
</dbReference>
<keyword evidence="6" id="KW-0658">Purine biosynthesis</keyword>
<comment type="catalytic activity">
    <reaction evidence="8">
        <text>5-amino-1-(5-phospho-D-ribosyl)imidazole-4-carboxylate + L-aspartate + ATP = (2S)-2-[5-amino-1-(5-phospho-beta-D-ribosyl)imidazole-4-carboxamido]succinate + ADP + phosphate + 2 H(+)</text>
        <dbReference type="Rhea" id="RHEA:22628"/>
        <dbReference type="ChEBI" id="CHEBI:15378"/>
        <dbReference type="ChEBI" id="CHEBI:29991"/>
        <dbReference type="ChEBI" id="CHEBI:30616"/>
        <dbReference type="ChEBI" id="CHEBI:43474"/>
        <dbReference type="ChEBI" id="CHEBI:58443"/>
        <dbReference type="ChEBI" id="CHEBI:77657"/>
        <dbReference type="ChEBI" id="CHEBI:456216"/>
        <dbReference type="EC" id="6.3.2.6"/>
    </reaction>
</comment>
<dbReference type="SUPFAM" id="SSF56104">
    <property type="entry name" value="SAICAR synthase-like"/>
    <property type="match status" value="1"/>
</dbReference>
<evidence type="ECO:0000259" key="9">
    <source>
        <dbReference type="Pfam" id="PF01259"/>
    </source>
</evidence>
<dbReference type="GO" id="GO:0005524">
    <property type="term" value="F:ATP binding"/>
    <property type="evidence" value="ECO:0007669"/>
    <property type="project" value="UniProtKB-KW"/>
</dbReference>
<dbReference type="GO" id="GO:0004639">
    <property type="term" value="F:phosphoribosylaminoimidazolesuccinocarboxamide synthase activity"/>
    <property type="evidence" value="ECO:0007669"/>
    <property type="project" value="UniProtKB-EC"/>
</dbReference>
<dbReference type="GO" id="GO:0006189">
    <property type="term" value="P:'de novo' IMP biosynthetic process"/>
    <property type="evidence" value="ECO:0007669"/>
    <property type="project" value="UniProtKB-UniPathway"/>
</dbReference>